<gene>
    <name evidence="1" type="ordered locus">SGRA_3983</name>
</gene>
<dbReference type="Proteomes" id="UP000007519">
    <property type="component" value="Chromosome"/>
</dbReference>
<keyword evidence="2" id="KW-1185">Reference proteome</keyword>
<dbReference type="AlphaFoldDB" id="H6L8H3"/>
<evidence type="ECO:0000313" key="1">
    <source>
        <dbReference type="EMBL" id="AFC26698.1"/>
    </source>
</evidence>
<sequence>MRGFSVALDSISKEGLQPMAQNRPAAKRHFLFLPFFKNAEKKLWD</sequence>
<organism evidence="1 2">
    <name type="scientific">Saprospira grandis (strain Lewin)</name>
    <dbReference type="NCBI Taxonomy" id="984262"/>
    <lineage>
        <taxon>Bacteria</taxon>
        <taxon>Pseudomonadati</taxon>
        <taxon>Bacteroidota</taxon>
        <taxon>Saprospiria</taxon>
        <taxon>Saprospirales</taxon>
        <taxon>Saprospiraceae</taxon>
        <taxon>Saprospira</taxon>
    </lineage>
</organism>
<accession>H6L8H3</accession>
<dbReference type="EMBL" id="CP002831">
    <property type="protein sequence ID" value="AFC26698.1"/>
    <property type="molecule type" value="Genomic_DNA"/>
</dbReference>
<protein>
    <submittedName>
        <fullName evidence="1">Uncharacterized protein</fullName>
    </submittedName>
</protein>
<dbReference type="KEGG" id="sgn:SGRA_3983"/>
<evidence type="ECO:0000313" key="2">
    <source>
        <dbReference type="Proteomes" id="UP000007519"/>
    </source>
</evidence>
<proteinExistence type="predicted"/>
<reference evidence="1 2" key="1">
    <citation type="journal article" date="2012" name="Stand. Genomic Sci.">
        <title>Complete genome sequencing and analysis of Saprospira grandis str. Lewin, a predatory marine bacterium.</title>
        <authorList>
            <person name="Saw J.H."/>
            <person name="Yuryev A."/>
            <person name="Kanbe M."/>
            <person name="Hou S."/>
            <person name="Young A.G."/>
            <person name="Aizawa S."/>
            <person name="Alam M."/>
        </authorList>
    </citation>
    <scope>NUCLEOTIDE SEQUENCE [LARGE SCALE GENOMIC DNA]</scope>
    <source>
        <strain evidence="1 2">Lewin</strain>
    </source>
</reference>
<name>H6L8H3_SAPGL</name>
<dbReference type="HOGENOM" id="CLU_3205125_0_0_10"/>